<protein>
    <submittedName>
        <fullName evidence="1">Uncharacterized protein</fullName>
    </submittedName>
</protein>
<accession>A0A2M9CWB0</accession>
<name>A0A2M9CWB0_9BACT</name>
<keyword evidence="2" id="KW-1185">Reference proteome</keyword>
<dbReference type="AlphaFoldDB" id="A0A2M9CWB0"/>
<dbReference type="EMBL" id="PGFG01000001">
    <property type="protein sequence ID" value="PJJ76191.1"/>
    <property type="molecule type" value="Genomic_DNA"/>
</dbReference>
<organism evidence="1 2">
    <name type="scientific">Thermoflavifilum aggregans</name>
    <dbReference type="NCBI Taxonomy" id="454188"/>
    <lineage>
        <taxon>Bacteria</taxon>
        <taxon>Pseudomonadati</taxon>
        <taxon>Bacteroidota</taxon>
        <taxon>Chitinophagia</taxon>
        <taxon>Chitinophagales</taxon>
        <taxon>Chitinophagaceae</taxon>
        <taxon>Thermoflavifilum</taxon>
    </lineage>
</organism>
<gene>
    <name evidence="1" type="ORF">BXY57_1797</name>
</gene>
<dbReference type="Proteomes" id="UP000230000">
    <property type="component" value="Unassembled WGS sequence"/>
</dbReference>
<evidence type="ECO:0000313" key="1">
    <source>
        <dbReference type="EMBL" id="PJJ76191.1"/>
    </source>
</evidence>
<proteinExistence type="predicted"/>
<dbReference type="RefSeq" id="WP_100314709.1">
    <property type="nucleotide sequence ID" value="NZ_PGFG01000001.1"/>
</dbReference>
<evidence type="ECO:0000313" key="2">
    <source>
        <dbReference type="Proteomes" id="UP000230000"/>
    </source>
</evidence>
<reference evidence="1 2" key="1">
    <citation type="submission" date="2017-11" db="EMBL/GenBank/DDBJ databases">
        <title>Genomic Encyclopedia of Archaeal and Bacterial Type Strains, Phase II (KMG-II): From Individual Species to Whole Genera.</title>
        <authorList>
            <person name="Goeker M."/>
        </authorList>
    </citation>
    <scope>NUCLEOTIDE SEQUENCE [LARGE SCALE GENOMIC DNA]</scope>
    <source>
        <strain evidence="1 2">DSM 27268</strain>
    </source>
</reference>
<comment type="caution">
    <text evidence="1">The sequence shown here is derived from an EMBL/GenBank/DDBJ whole genome shotgun (WGS) entry which is preliminary data.</text>
</comment>
<sequence>MYNFEEEYEKPTKKTYKDFIIKSTKTLSVCEQNIFTSALNLVMSGELNEVNKVFEINDTYNLNMNHLTTSEDVNVQKITNVIDCINQAIQTLKNLNNIKDEEID</sequence>